<accession>A0A1E8PR50</accession>
<dbReference type="Proteomes" id="UP000092634">
    <property type="component" value="Unassembled WGS sequence"/>
</dbReference>
<protein>
    <submittedName>
        <fullName evidence="1">Uncharacterized protein</fullName>
    </submittedName>
</protein>
<gene>
    <name evidence="1" type="ORF">BA896_003015</name>
</gene>
<dbReference type="AlphaFoldDB" id="A0A1E8PR50"/>
<evidence type="ECO:0000313" key="2">
    <source>
        <dbReference type="Proteomes" id="UP000092634"/>
    </source>
</evidence>
<organism evidence="1 2">
    <name type="scientific">Janthinobacterium lividum</name>
    <dbReference type="NCBI Taxonomy" id="29581"/>
    <lineage>
        <taxon>Bacteria</taxon>
        <taxon>Pseudomonadati</taxon>
        <taxon>Pseudomonadota</taxon>
        <taxon>Betaproteobacteria</taxon>
        <taxon>Burkholderiales</taxon>
        <taxon>Oxalobacteraceae</taxon>
        <taxon>Janthinobacterium</taxon>
    </lineage>
</organism>
<dbReference type="EMBL" id="MAQB02000001">
    <property type="protein sequence ID" value="OFJ48099.1"/>
    <property type="molecule type" value="Genomic_DNA"/>
</dbReference>
<proteinExistence type="predicted"/>
<dbReference type="Pfam" id="PF24175">
    <property type="entry name" value="SU10_adaptor"/>
    <property type="match status" value="1"/>
</dbReference>
<reference evidence="1 2" key="1">
    <citation type="submission" date="2016-10" db="EMBL/GenBank/DDBJ databases">
        <title>Updated version of Genome Assembly of Janthinobacterium lividum ERGS5:01.</title>
        <authorList>
            <person name="Kumar R."/>
            <person name="Acharya V."/>
            <person name="Singh D."/>
        </authorList>
    </citation>
    <scope>NUCLEOTIDE SEQUENCE [LARGE SCALE GENOMIC DNA]</scope>
    <source>
        <strain evidence="1 2">ERGS5:01</strain>
    </source>
</reference>
<sequence>MAQKTLLEIAKTITTELGFPSPTTVVSSTDTNILKLLGMIRAVCDDLLREFDWQVLQTRYTFTTTAGMDNYPFPSDEERFIGSTFFDQNNRWPMMGPLTGPEWEEVKVSQLASSPFIRYRIMNNRMYLYPVPGSTPYTFVYEYISNAYCTSSAGVPQSEFLQDSDRIVLDHRCVIYGAKLKWLASVNMDTTAALVDYARALEYAKSTNTAPRRLNIGGRSGVPLLSCANIPDSGFGV</sequence>
<evidence type="ECO:0000313" key="1">
    <source>
        <dbReference type="EMBL" id="OFJ48099.1"/>
    </source>
</evidence>
<name>A0A1E8PR50_9BURK</name>
<dbReference type="InterPro" id="IPR056209">
    <property type="entry name" value="SU10_adaptor"/>
</dbReference>
<comment type="caution">
    <text evidence="1">The sequence shown here is derived from an EMBL/GenBank/DDBJ whole genome shotgun (WGS) entry which is preliminary data.</text>
</comment>